<keyword evidence="5" id="KW-1185">Reference proteome</keyword>
<dbReference type="InterPro" id="IPR015797">
    <property type="entry name" value="NUDIX_hydrolase-like_dom_sf"/>
</dbReference>
<dbReference type="SUPFAM" id="SSF55811">
    <property type="entry name" value="Nudix"/>
    <property type="match status" value="1"/>
</dbReference>
<evidence type="ECO:0000256" key="1">
    <source>
        <dbReference type="ARBA" id="ARBA00022801"/>
    </source>
</evidence>
<protein>
    <submittedName>
        <fullName evidence="4">DNA mismatch repair protein MutT</fullName>
    </submittedName>
</protein>
<proteinExistence type="predicted"/>
<feature type="region of interest" description="Disordered" evidence="2">
    <location>
        <begin position="40"/>
        <end position="60"/>
    </location>
</feature>
<feature type="compositionally biased region" description="Gly residues" evidence="2">
    <location>
        <begin position="40"/>
        <end position="53"/>
    </location>
</feature>
<evidence type="ECO:0000259" key="3">
    <source>
        <dbReference type="PROSITE" id="PS51462"/>
    </source>
</evidence>
<dbReference type="Proteomes" id="UP000249254">
    <property type="component" value="Unassembled WGS sequence"/>
</dbReference>
<name>A0A328AMJ5_9CAUL</name>
<dbReference type="EMBL" id="QFYQ01000001">
    <property type="protein sequence ID" value="RAK55789.1"/>
    <property type="molecule type" value="Genomic_DNA"/>
</dbReference>
<keyword evidence="1" id="KW-0378">Hydrolase</keyword>
<dbReference type="PROSITE" id="PS51462">
    <property type="entry name" value="NUDIX"/>
    <property type="match status" value="1"/>
</dbReference>
<dbReference type="AlphaFoldDB" id="A0A328AMJ5"/>
<comment type="caution">
    <text evidence="4">The sequence shown here is derived from an EMBL/GenBank/DDBJ whole genome shotgun (WGS) entry which is preliminary data.</text>
</comment>
<dbReference type="InterPro" id="IPR000086">
    <property type="entry name" value="NUDIX_hydrolase_dom"/>
</dbReference>
<gene>
    <name evidence="4" type="ORF">DJ017_15355</name>
</gene>
<dbReference type="GO" id="GO:0016787">
    <property type="term" value="F:hydrolase activity"/>
    <property type="evidence" value="ECO:0007669"/>
    <property type="project" value="UniProtKB-KW"/>
</dbReference>
<organism evidence="4 5">
    <name type="scientific">Phenylobacterium soli</name>
    <dbReference type="NCBI Taxonomy" id="2170551"/>
    <lineage>
        <taxon>Bacteria</taxon>
        <taxon>Pseudomonadati</taxon>
        <taxon>Pseudomonadota</taxon>
        <taxon>Alphaproteobacteria</taxon>
        <taxon>Caulobacterales</taxon>
        <taxon>Caulobacteraceae</taxon>
        <taxon>Phenylobacterium</taxon>
    </lineage>
</organism>
<dbReference type="PANTHER" id="PTHR43736">
    <property type="entry name" value="ADP-RIBOSE PYROPHOSPHATASE"/>
    <property type="match status" value="1"/>
</dbReference>
<dbReference type="InterPro" id="IPR020476">
    <property type="entry name" value="Nudix_hydrolase"/>
</dbReference>
<dbReference type="PRINTS" id="PR00502">
    <property type="entry name" value="NUDIXFAMILY"/>
</dbReference>
<reference evidence="5" key="1">
    <citation type="submission" date="2018-05" db="EMBL/GenBank/DDBJ databases">
        <authorList>
            <person name="Li X."/>
        </authorList>
    </citation>
    <scope>NUCLEOTIDE SEQUENCE [LARGE SCALE GENOMIC DNA]</scope>
    <source>
        <strain evidence="5">LX32</strain>
    </source>
</reference>
<dbReference type="Gene3D" id="3.90.79.10">
    <property type="entry name" value="Nucleoside Triphosphate Pyrophosphohydrolase"/>
    <property type="match status" value="1"/>
</dbReference>
<dbReference type="Pfam" id="PF00293">
    <property type="entry name" value="NUDIX"/>
    <property type="match status" value="1"/>
</dbReference>
<dbReference type="RefSeq" id="WP_111529537.1">
    <property type="nucleotide sequence ID" value="NZ_JBHRSG010000003.1"/>
</dbReference>
<evidence type="ECO:0000313" key="5">
    <source>
        <dbReference type="Proteomes" id="UP000249254"/>
    </source>
</evidence>
<feature type="domain" description="Nudix hydrolase" evidence="3">
    <location>
        <begin position="16"/>
        <end position="148"/>
    </location>
</feature>
<evidence type="ECO:0000256" key="2">
    <source>
        <dbReference type="SAM" id="MobiDB-lite"/>
    </source>
</evidence>
<dbReference type="OrthoDB" id="9816040at2"/>
<evidence type="ECO:0000313" key="4">
    <source>
        <dbReference type="EMBL" id="RAK55789.1"/>
    </source>
</evidence>
<accession>A0A328AMJ5</accession>
<sequence>MGAPQFGTPQPGRDYPDRPAAFAVVERDGKVAIVRVTFENGGGRTDLPGGGLDPGESPQAAAARECGEEAGLVVEVGEELVAADHYFVNEKGEAKNTRGRFYAARFVAEDAALKIEDDHALVWMEPVAALRALDRESHAWALACWLRRGRP</sequence>
<dbReference type="PANTHER" id="PTHR43736:SF1">
    <property type="entry name" value="DIHYDRONEOPTERIN TRIPHOSPHATE DIPHOSPHATASE"/>
    <property type="match status" value="1"/>
</dbReference>